<dbReference type="InterPro" id="IPR036097">
    <property type="entry name" value="HisK_dim/P_sf"/>
</dbReference>
<evidence type="ECO:0000256" key="4">
    <source>
        <dbReference type="ARBA" id="ARBA00022679"/>
    </source>
</evidence>
<sequence length="397" mass="44379">MKEILDISLENEMDLVLAHRRSMQVGEQLGLTVATRTTFATAVSEISRTAIEYTDNGRLHIVITGKFPRYSLFARVVFDSDQLFRSTDEGFFYAKKLLPDFTFHASGNAYLIEMGLGLPRSLKLDEPKLTALKVYFEQASPLNAYEEIKKKNSHLHRLTGEQEEEIRIQRELDEKKTEFISVASHELKTPITVVKAYTQMLKLLKDQYSEKVAGVVDKLDMQTSKLTLLAQQLMDVSKMENGSLQYDLVEVNLNQFVEEAVMILSAVHEGNQINISLGEPCVVKADPLRLEQVLTNLLGNAAKYSAKNSTIDVATCLAEDRKSVVIKVNDQGLGMSAEGIAKIFDKFYRLDEVTSSHPGLGMGLYISSKIISDHGGKIWVESIPNQGSTFFFSIPVA</sequence>
<evidence type="ECO:0000259" key="6">
    <source>
        <dbReference type="PROSITE" id="PS50109"/>
    </source>
</evidence>
<dbReference type="InterPro" id="IPR005467">
    <property type="entry name" value="His_kinase_dom"/>
</dbReference>
<evidence type="ECO:0000256" key="3">
    <source>
        <dbReference type="ARBA" id="ARBA00022553"/>
    </source>
</evidence>
<dbReference type="Pfam" id="PF00512">
    <property type="entry name" value="HisKA"/>
    <property type="match status" value="1"/>
</dbReference>
<dbReference type="SUPFAM" id="SSF47384">
    <property type="entry name" value="Homodimeric domain of signal transducing histidine kinase"/>
    <property type="match status" value="1"/>
</dbReference>
<dbReference type="PANTHER" id="PTHR43547:SF2">
    <property type="entry name" value="HYBRID SIGNAL TRANSDUCTION HISTIDINE KINASE C"/>
    <property type="match status" value="1"/>
</dbReference>
<keyword evidence="4" id="KW-0808">Transferase</keyword>
<evidence type="ECO:0000256" key="1">
    <source>
        <dbReference type="ARBA" id="ARBA00000085"/>
    </source>
</evidence>
<organism evidence="7 8">
    <name type="scientific">Pedobacter agri</name>
    <dbReference type="NCBI Taxonomy" id="454586"/>
    <lineage>
        <taxon>Bacteria</taxon>
        <taxon>Pseudomonadati</taxon>
        <taxon>Bacteroidota</taxon>
        <taxon>Sphingobacteriia</taxon>
        <taxon>Sphingobacteriales</taxon>
        <taxon>Sphingobacteriaceae</taxon>
        <taxon>Pedobacter</taxon>
    </lineage>
</organism>
<dbReference type="GO" id="GO:0000155">
    <property type="term" value="F:phosphorelay sensor kinase activity"/>
    <property type="evidence" value="ECO:0007669"/>
    <property type="project" value="InterPro"/>
</dbReference>
<keyword evidence="5 7" id="KW-0418">Kinase</keyword>
<dbReference type="PRINTS" id="PR00344">
    <property type="entry name" value="BCTRLSENSOR"/>
</dbReference>
<proteinExistence type="predicted"/>
<evidence type="ECO:0000256" key="5">
    <source>
        <dbReference type="ARBA" id="ARBA00022777"/>
    </source>
</evidence>
<keyword evidence="8" id="KW-1185">Reference proteome</keyword>
<dbReference type="RefSeq" id="WP_010603273.1">
    <property type="nucleotide sequence ID" value="NZ_JAPJUH010000007.1"/>
</dbReference>
<dbReference type="AlphaFoldDB" id="A0A9X3DHC9"/>
<comment type="caution">
    <text evidence="7">The sequence shown here is derived from an EMBL/GenBank/DDBJ whole genome shotgun (WGS) entry which is preliminary data.</text>
</comment>
<dbReference type="Proteomes" id="UP001142592">
    <property type="component" value="Unassembled WGS sequence"/>
</dbReference>
<feature type="domain" description="Histidine kinase" evidence="6">
    <location>
        <begin position="182"/>
        <end position="397"/>
    </location>
</feature>
<dbReference type="InterPro" id="IPR004358">
    <property type="entry name" value="Sig_transdc_His_kin-like_C"/>
</dbReference>
<name>A0A9X3DHC9_9SPHI</name>
<dbReference type="EC" id="2.7.13.3" evidence="2"/>
<accession>A0A9X3DHC9</accession>
<comment type="catalytic activity">
    <reaction evidence="1">
        <text>ATP + protein L-histidine = ADP + protein N-phospho-L-histidine.</text>
        <dbReference type="EC" id="2.7.13.3"/>
    </reaction>
</comment>
<dbReference type="SUPFAM" id="SSF55874">
    <property type="entry name" value="ATPase domain of HSP90 chaperone/DNA topoisomerase II/histidine kinase"/>
    <property type="match status" value="1"/>
</dbReference>
<dbReference type="FunFam" id="3.30.565.10:FF:000006">
    <property type="entry name" value="Sensor histidine kinase WalK"/>
    <property type="match status" value="1"/>
</dbReference>
<dbReference type="SMART" id="SM00388">
    <property type="entry name" value="HisKA"/>
    <property type="match status" value="1"/>
</dbReference>
<dbReference type="SMART" id="SM00387">
    <property type="entry name" value="HATPase_c"/>
    <property type="match status" value="1"/>
</dbReference>
<dbReference type="InterPro" id="IPR003661">
    <property type="entry name" value="HisK_dim/P_dom"/>
</dbReference>
<dbReference type="PANTHER" id="PTHR43547">
    <property type="entry name" value="TWO-COMPONENT HISTIDINE KINASE"/>
    <property type="match status" value="1"/>
</dbReference>
<reference evidence="7" key="1">
    <citation type="submission" date="2022-11" db="EMBL/GenBank/DDBJ databases">
        <authorList>
            <person name="Graham C."/>
            <person name="Newman J.D."/>
        </authorList>
    </citation>
    <scope>NUCLEOTIDE SEQUENCE</scope>
    <source>
        <strain evidence="7">DSM 19486</strain>
    </source>
</reference>
<evidence type="ECO:0000313" key="7">
    <source>
        <dbReference type="EMBL" id="MCX3267215.1"/>
    </source>
</evidence>
<dbReference type="Gene3D" id="3.30.565.10">
    <property type="entry name" value="Histidine kinase-like ATPase, C-terminal domain"/>
    <property type="match status" value="1"/>
</dbReference>
<dbReference type="InterPro" id="IPR003594">
    <property type="entry name" value="HATPase_dom"/>
</dbReference>
<evidence type="ECO:0000313" key="8">
    <source>
        <dbReference type="Proteomes" id="UP001142592"/>
    </source>
</evidence>
<dbReference type="CDD" id="cd00082">
    <property type="entry name" value="HisKA"/>
    <property type="match status" value="1"/>
</dbReference>
<keyword evidence="3" id="KW-0597">Phosphoprotein</keyword>
<dbReference type="Gene3D" id="1.10.287.130">
    <property type="match status" value="1"/>
</dbReference>
<dbReference type="EMBL" id="JAPJUH010000007">
    <property type="protein sequence ID" value="MCX3267215.1"/>
    <property type="molecule type" value="Genomic_DNA"/>
</dbReference>
<dbReference type="PROSITE" id="PS50109">
    <property type="entry name" value="HIS_KIN"/>
    <property type="match status" value="1"/>
</dbReference>
<evidence type="ECO:0000256" key="2">
    <source>
        <dbReference type="ARBA" id="ARBA00012438"/>
    </source>
</evidence>
<gene>
    <name evidence="7" type="ORF">OQZ29_20810</name>
</gene>
<dbReference type="Pfam" id="PF02518">
    <property type="entry name" value="HATPase_c"/>
    <property type="match status" value="1"/>
</dbReference>
<dbReference type="InterPro" id="IPR036890">
    <property type="entry name" value="HATPase_C_sf"/>
</dbReference>
<protein>
    <recommendedName>
        <fullName evidence="2">histidine kinase</fullName>
        <ecNumber evidence="2">2.7.13.3</ecNumber>
    </recommendedName>
</protein>